<proteinExistence type="predicted"/>
<sequence>MTKVMTATTVAEPMMADGCVRMALVRGYNELHDEGGDWHGRD</sequence>
<evidence type="ECO:0000313" key="1">
    <source>
        <dbReference type="EMBL" id="ALE09776.1"/>
    </source>
</evidence>
<organism evidence="1 2">
    <name type="scientific">Bifidobacterium longum subsp. infantis</name>
    <dbReference type="NCBI Taxonomy" id="1682"/>
    <lineage>
        <taxon>Bacteria</taxon>
        <taxon>Bacillati</taxon>
        <taxon>Actinomycetota</taxon>
        <taxon>Actinomycetes</taxon>
        <taxon>Bifidobacteriales</taxon>
        <taxon>Bifidobacteriaceae</taxon>
        <taxon>Bifidobacterium</taxon>
    </lineage>
</organism>
<dbReference type="PATRIC" id="fig|1682.24.peg.1722"/>
<reference evidence="1 2" key="1">
    <citation type="submission" date="2014-12" db="EMBL/GenBank/DDBJ databases">
        <title>Complete genome sequence of Bifidobacterium longum subsp. infantis BT1.</title>
        <authorList>
            <person name="Kim J.F."/>
            <person name="Kwak M.-J."/>
        </authorList>
    </citation>
    <scope>NUCLEOTIDE SEQUENCE [LARGE SCALE GENOMIC DNA]</scope>
    <source>
        <strain evidence="1 2">BT1</strain>
    </source>
</reference>
<dbReference type="Proteomes" id="UP000067206">
    <property type="component" value="Chromosome"/>
</dbReference>
<dbReference type="EMBL" id="CP010411">
    <property type="protein sequence ID" value="ALE09776.1"/>
    <property type="molecule type" value="Genomic_DNA"/>
</dbReference>
<accession>A0A0M4LIS2</accession>
<gene>
    <name evidence="1" type="ORF">RY67_1764</name>
</gene>
<dbReference type="AlphaFoldDB" id="A0A0M4LIS2"/>
<protein>
    <submittedName>
        <fullName evidence="1">Uncharacterized protein</fullName>
    </submittedName>
</protein>
<evidence type="ECO:0000313" key="2">
    <source>
        <dbReference type="Proteomes" id="UP000067206"/>
    </source>
</evidence>
<name>A0A0M4LIS2_BIFLI</name>